<dbReference type="InterPro" id="IPR018193">
    <property type="entry name" value="Glyc_kinase_flavodox-like_fold"/>
</dbReference>
<accession>A0A5C5UT15</accession>
<dbReference type="InterPro" id="IPR004381">
    <property type="entry name" value="Glycerate_kinase"/>
</dbReference>
<sequence>MRTLIIAEPVGGLSPHQACDEIAATCPGDELTQVAITTGGTGTASCFNGETVVLQTVDPEGRLTEASYVFDPATLQAYIDVCAHPCDPTRSDTFGTGVLIADAVSRGANRIILATGGVHTRDGGTGILIALGAQPLDAAGHPVEPGQQGLAHIASIDTAKLNVPAACAEWVLLIDAALQPADPAFAAFCDVPDGLGIGLGIVWLSKQMHDDTEHVHILPGAQTLLETFGVPALIAETDRVIVATTPDSPTLGLLAEFGATDVEAIVVAPGETLAQKLDR</sequence>
<comment type="caution">
    <text evidence="1">The sequence shown here is derived from an EMBL/GenBank/DDBJ whole genome shotgun (WGS) entry which is preliminary data.</text>
</comment>
<dbReference type="InterPro" id="IPR036129">
    <property type="entry name" value="Glycerate_kinase_sf"/>
</dbReference>
<protein>
    <submittedName>
        <fullName evidence="1">Glycerate kinase</fullName>
    </submittedName>
</protein>
<dbReference type="EMBL" id="VOHM01000003">
    <property type="protein sequence ID" value="TWT28742.1"/>
    <property type="molecule type" value="Genomic_DNA"/>
</dbReference>
<dbReference type="AlphaFoldDB" id="A0A5C5UT15"/>
<dbReference type="OrthoDB" id="9774290at2"/>
<dbReference type="GO" id="GO:0008887">
    <property type="term" value="F:glycerate kinase activity"/>
    <property type="evidence" value="ECO:0007669"/>
    <property type="project" value="InterPro"/>
</dbReference>
<dbReference type="PANTHER" id="PTHR21599:SF0">
    <property type="entry name" value="GLYCERATE KINASE"/>
    <property type="match status" value="1"/>
</dbReference>
<organism evidence="1 2">
    <name type="scientific">Corynebacterium canis</name>
    <dbReference type="NCBI Taxonomy" id="679663"/>
    <lineage>
        <taxon>Bacteria</taxon>
        <taxon>Bacillati</taxon>
        <taxon>Actinomycetota</taxon>
        <taxon>Actinomycetes</taxon>
        <taxon>Mycobacteriales</taxon>
        <taxon>Corynebacteriaceae</taxon>
        <taxon>Corynebacterium</taxon>
    </lineage>
</organism>
<keyword evidence="1" id="KW-0418">Kinase</keyword>
<gene>
    <name evidence="1" type="ORF">FRX94_02315</name>
</gene>
<dbReference type="GO" id="GO:0031388">
    <property type="term" value="P:organic acid phosphorylation"/>
    <property type="evidence" value="ECO:0007669"/>
    <property type="project" value="InterPro"/>
</dbReference>
<name>A0A5C5UT15_9CORY</name>
<evidence type="ECO:0000313" key="2">
    <source>
        <dbReference type="Proteomes" id="UP000320791"/>
    </source>
</evidence>
<dbReference type="SUPFAM" id="SSF110738">
    <property type="entry name" value="Glycerate kinase I"/>
    <property type="match status" value="1"/>
</dbReference>
<evidence type="ECO:0000313" key="1">
    <source>
        <dbReference type="EMBL" id="TWT28742.1"/>
    </source>
</evidence>
<dbReference type="PANTHER" id="PTHR21599">
    <property type="entry name" value="GLYCERATE KINASE"/>
    <property type="match status" value="1"/>
</dbReference>
<keyword evidence="2" id="KW-1185">Reference proteome</keyword>
<dbReference type="Pfam" id="PF02595">
    <property type="entry name" value="Gly_kinase"/>
    <property type="match status" value="1"/>
</dbReference>
<proteinExistence type="predicted"/>
<dbReference type="RefSeq" id="WP_146323504.1">
    <property type="nucleotide sequence ID" value="NZ_BAABLR010000027.1"/>
</dbReference>
<reference evidence="1 2" key="1">
    <citation type="submission" date="2019-08" db="EMBL/GenBank/DDBJ databases">
        <authorList>
            <person name="Lei W."/>
        </authorList>
    </citation>
    <scope>NUCLEOTIDE SEQUENCE [LARGE SCALE GENOMIC DNA]</scope>
    <source>
        <strain evidence="1 2">CCUG 58627</strain>
    </source>
</reference>
<dbReference type="Gene3D" id="3.90.1510.10">
    <property type="entry name" value="Glycerate kinase, domain 2"/>
    <property type="match status" value="1"/>
</dbReference>
<dbReference type="Proteomes" id="UP000320791">
    <property type="component" value="Unassembled WGS sequence"/>
</dbReference>
<keyword evidence="1" id="KW-0808">Transferase</keyword>